<dbReference type="HOGENOM" id="CLU_421500_0_0_1"/>
<dbReference type="InterPro" id="IPR022198">
    <property type="entry name" value="DUF3723"/>
</dbReference>
<evidence type="ECO:0000313" key="3">
    <source>
        <dbReference type="Proteomes" id="UP000009084"/>
    </source>
</evidence>
<feature type="region of interest" description="Disordered" evidence="1">
    <location>
        <begin position="402"/>
        <end position="467"/>
    </location>
</feature>
<dbReference type="AlphaFoldDB" id="C5PEG0"/>
<reference evidence="2 3" key="1">
    <citation type="journal article" date="2009" name="Genome Res.">
        <title>Comparative genomic analyses of the human fungal pathogens Coccidioides and their relatives.</title>
        <authorList>
            <person name="Sharpton T.J."/>
            <person name="Stajich J.E."/>
            <person name="Rounsley S.D."/>
            <person name="Gardner M.J."/>
            <person name="Wortman J.R."/>
            <person name="Jordar V.S."/>
            <person name="Maiti R."/>
            <person name="Kodira C.D."/>
            <person name="Neafsey D.E."/>
            <person name="Zeng Q."/>
            <person name="Hung C.-Y."/>
            <person name="McMahan C."/>
            <person name="Muszewska A."/>
            <person name="Grynberg M."/>
            <person name="Mandel M.A."/>
            <person name="Kellner E.M."/>
            <person name="Barker B.M."/>
            <person name="Galgiani J.N."/>
            <person name="Orbach M.J."/>
            <person name="Kirkland T.N."/>
            <person name="Cole G.T."/>
            <person name="Henn M.R."/>
            <person name="Birren B.W."/>
            <person name="Taylor J.W."/>
        </authorList>
    </citation>
    <scope>NUCLEOTIDE SEQUENCE [LARGE SCALE GENOMIC DNA]</scope>
    <source>
        <strain evidence="3">C735</strain>
    </source>
</reference>
<feature type="compositionally biased region" description="Polar residues" evidence="1">
    <location>
        <begin position="441"/>
        <end position="465"/>
    </location>
</feature>
<feature type="compositionally biased region" description="Polar residues" evidence="1">
    <location>
        <begin position="639"/>
        <end position="650"/>
    </location>
</feature>
<feature type="compositionally biased region" description="Polar residues" evidence="1">
    <location>
        <begin position="410"/>
        <end position="434"/>
    </location>
</feature>
<feature type="region of interest" description="Disordered" evidence="1">
    <location>
        <begin position="588"/>
        <end position="650"/>
    </location>
</feature>
<dbReference type="VEuPathDB" id="FungiDB:CPC735_044880"/>
<evidence type="ECO:0000313" key="2">
    <source>
        <dbReference type="EMBL" id="EER23118.1"/>
    </source>
</evidence>
<dbReference type="Pfam" id="PF12520">
    <property type="entry name" value="DUF3723"/>
    <property type="match status" value="1"/>
</dbReference>
<proteinExistence type="predicted"/>
<gene>
    <name evidence="2" type="ORF">CPC735_044880</name>
</gene>
<protein>
    <submittedName>
        <fullName evidence="2">Uncharacterized protein</fullName>
    </submittedName>
</protein>
<evidence type="ECO:0000256" key="1">
    <source>
        <dbReference type="SAM" id="MobiDB-lite"/>
    </source>
</evidence>
<organism evidence="2 3">
    <name type="scientific">Coccidioides posadasii (strain C735)</name>
    <name type="common">Valley fever fungus</name>
    <dbReference type="NCBI Taxonomy" id="222929"/>
    <lineage>
        <taxon>Eukaryota</taxon>
        <taxon>Fungi</taxon>
        <taxon>Dikarya</taxon>
        <taxon>Ascomycota</taxon>
        <taxon>Pezizomycotina</taxon>
        <taxon>Eurotiomycetes</taxon>
        <taxon>Eurotiomycetidae</taxon>
        <taxon>Onygenales</taxon>
        <taxon>Onygenaceae</taxon>
        <taxon>Coccidioides</taxon>
    </lineage>
</organism>
<name>C5PEG0_COCP7</name>
<accession>C5PEG0</accession>
<sequence>MAATGSKLCPNSSPPSTGGGRWISTWMVSFHRYVYHLWADYSELYVDVGEELRISLLEEYANQRNPTNGEIYRKIRQYEEEQNEPFQQRWLARLLRCNRERLEQLDNRRNRRLRQGFNALLAISGLWGREMRISMIHRLVAIDCVEEILNYLESVKEFWSSLVDHHPIAMKRIDQDTVEKLQLMARRASRVDAQAAYGFILSGQAFAGFSETERRTIWTRMERFRGLVPSLHTFFEDCKYLESCAQCIKRLFSPPDESIWKSITPMLVTSPETEEDFLVQTSESTFRQTRMAGMERLDIAYRQVWLYAMRHYPSMPADPKNDDDLLAKPNRAKADECVVYQMAALAHRLGFRSTEITELMNQSPDRQIARPALLKARKPGRFRYNPQVFETLVDRIVDCFSTADPDEPRTTPSSQNTYTQTAVSTPPSTQSTANGDHRDQIYSSMSQRNSWSFNNSRVTKRSPCTTLPDEPLAILDIVLPEYQDQRAYMEESSPPDLVDPERVNRFSAQRPAESDTGVADLIEQIDAKLEEPMQADNRIQDEDHQEHQQQQSDQNLSSWDKIAHDLEERERLDAEWERERLEQELNIIQPAETPQPQPEVSQEILPPGGNNSNQEQPVTEPDVESTAIALRADRDDLNDSSNIKQKNSRL</sequence>
<dbReference type="Proteomes" id="UP000009084">
    <property type="component" value="Unassembled WGS sequence"/>
</dbReference>
<comment type="caution">
    <text evidence="2">The sequence shown here is derived from an EMBL/GenBank/DDBJ whole genome shotgun (WGS) entry which is preliminary data.</text>
</comment>
<dbReference type="EMBL" id="ACFW01000049">
    <property type="protein sequence ID" value="EER23118.1"/>
    <property type="molecule type" value="Genomic_DNA"/>
</dbReference>
<dbReference type="OrthoDB" id="4182572at2759"/>